<gene>
    <name evidence="1" type="ORF">CY0110_21887</name>
</gene>
<dbReference type="AlphaFoldDB" id="A3IKS3"/>
<name>A3IKS3_9CHRO</name>
<accession>A3IKS3</accession>
<keyword evidence="2" id="KW-1185">Reference proteome</keyword>
<organism evidence="1 2">
    <name type="scientific">Crocosphaera chwakensis CCY0110</name>
    <dbReference type="NCBI Taxonomy" id="391612"/>
    <lineage>
        <taxon>Bacteria</taxon>
        <taxon>Bacillati</taxon>
        <taxon>Cyanobacteriota</taxon>
        <taxon>Cyanophyceae</taxon>
        <taxon>Oscillatoriophycideae</taxon>
        <taxon>Chroococcales</taxon>
        <taxon>Aphanothecaceae</taxon>
        <taxon>Crocosphaera</taxon>
        <taxon>Crocosphaera chwakensis</taxon>
    </lineage>
</organism>
<evidence type="ECO:0000313" key="2">
    <source>
        <dbReference type="Proteomes" id="UP000003781"/>
    </source>
</evidence>
<protein>
    <submittedName>
        <fullName evidence="1">Uncharacterized protein</fullName>
    </submittedName>
</protein>
<dbReference type="EMBL" id="AAXW01000004">
    <property type="protein sequence ID" value="EAZ92792.1"/>
    <property type="molecule type" value="Genomic_DNA"/>
</dbReference>
<reference evidence="1 2" key="1">
    <citation type="submission" date="2007-03" db="EMBL/GenBank/DDBJ databases">
        <authorList>
            <person name="Stal L."/>
            <person name="Ferriera S."/>
            <person name="Johnson J."/>
            <person name="Kravitz S."/>
            <person name="Beeson K."/>
            <person name="Sutton G."/>
            <person name="Rogers Y.-H."/>
            <person name="Friedman R."/>
            <person name="Frazier M."/>
            <person name="Venter J.C."/>
        </authorList>
    </citation>
    <scope>NUCLEOTIDE SEQUENCE [LARGE SCALE GENOMIC DNA]</scope>
    <source>
        <strain evidence="1 2">CCY0110</strain>
    </source>
</reference>
<sequence length="66" mass="7539">MNEKSQSFLNQIDIDNLICESVEKAVSRRQQSLDLEEHLIDISNEDAKNLTGGLQKRIIVMGYFAK</sequence>
<proteinExistence type="predicted"/>
<dbReference type="Proteomes" id="UP000003781">
    <property type="component" value="Unassembled WGS sequence"/>
</dbReference>
<evidence type="ECO:0000313" key="1">
    <source>
        <dbReference type="EMBL" id="EAZ92792.1"/>
    </source>
</evidence>
<dbReference type="RefSeq" id="WP_008273936.1">
    <property type="nucleotide sequence ID" value="NZ_AAXW01000004.1"/>
</dbReference>
<comment type="caution">
    <text evidence="1">The sequence shown here is derived from an EMBL/GenBank/DDBJ whole genome shotgun (WGS) entry which is preliminary data.</text>
</comment>
<dbReference type="OrthoDB" id="515342at2"/>